<reference evidence="10" key="2">
    <citation type="submission" date="2024-06" db="EMBL/GenBank/DDBJ databases">
        <authorList>
            <person name="Petrova K.O."/>
            <person name="Toshchakov S.V."/>
            <person name="Boltjanskaja Y.V."/>
            <person name="Kevbrin V.V."/>
        </authorList>
    </citation>
    <scope>NUCLEOTIDE SEQUENCE</scope>
    <source>
        <strain evidence="10">Z-710</strain>
    </source>
</reference>
<dbReference type="GO" id="GO:0005737">
    <property type="term" value="C:cytoplasm"/>
    <property type="evidence" value="ECO:0007669"/>
    <property type="project" value="UniProtKB-SubCell"/>
</dbReference>
<keyword evidence="6" id="KW-0342">GTP-binding</keyword>
<comment type="subcellular location">
    <subcellularLocation>
        <location evidence="1">Cytoplasm</location>
    </subcellularLocation>
</comment>
<accession>A0AAU8HSX7</accession>
<dbReference type="SUPFAM" id="SSF50447">
    <property type="entry name" value="Translation proteins"/>
    <property type="match status" value="1"/>
</dbReference>
<evidence type="ECO:0000256" key="7">
    <source>
        <dbReference type="ARBA" id="ARBA00025526"/>
    </source>
</evidence>
<evidence type="ECO:0000256" key="8">
    <source>
        <dbReference type="ARBA" id="ARBA00031615"/>
    </source>
</evidence>
<dbReference type="InterPro" id="IPR005225">
    <property type="entry name" value="Small_GTP-bd"/>
</dbReference>
<dbReference type="Gene3D" id="3.40.50.300">
    <property type="entry name" value="P-loop containing nucleotide triphosphate hydrolases"/>
    <property type="match status" value="1"/>
</dbReference>
<dbReference type="PANTHER" id="PTHR43721">
    <property type="entry name" value="ELONGATION FACTOR TU-RELATED"/>
    <property type="match status" value="1"/>
</dbReference>
<dbReference type="Pfam" id="PF03144">
    <property type="entry name" value="GTP_EFTU_D2"/>
    <property type="match status" value="1"/>
</dbReference>
<feature type="domain" description="Tr-type G" evidence="9">
    <location>
        <begin position="3"/>
        <end position="177"/>
    </location>
</feature>
<dbReference type="InterPro" id="IPR009001">
    <property type="entry name" value="Transl_elong_EF1A/Init_IF2_C"/>
</dbReference>
<dbReference type="Pfam" id="PF09107">
    <property type="entry name" value="WHD_3rd_SelB"/>
    <property type="match status" value="1"/>
</dbReference>
<dbReference type="PRINTS" id="PR00315">
    <property type="entry name" value="ELONGATNFCT"/>
</dbReference>
<dbReference type="GO" id="GO:0001514">
    <property type="term" value="P:selenocysteine incorporation"/>
    <property type="evidence" value="ECO:0007669"/>
    <property type="project" value="InterPro"/>
</dbReference>
<dbReference type="SUPFAM" id="SSF52540">
    <property type="entry name" value="P-loop containing nucleoside triphosphate hydrolases"/>
    <property type="match status" value="1"/>
</dbReference>
<dbReference type="SUPFAM" id="SSF50465">
    <property type="entry name" value="EF-Tu/eEF-1alpha/eIF2-gamma C-terminal domain"/>
    <property type="match status" value="1"/>
</dbReference>
<dbReference type="InterPro" id="IPR015190">
    <property type="entry name" value="Elong_fac_SelB-wing-hlx_typ-2"/>
</dbReference>
<dbReference type="CDD" id="cd15491">
    <property type="entry name" value="selB_III"/>
    <property type="match status" value="1"/>
</dbReference>
<evidence type="ECO:0000256" key="3">
    <source>
        <dbReference type="ARBA" id="ARBA00022490"/>
    </source>
</evidence>
<dbReference type="InterPro" id="IPR004161">
    <property type="entry name" value="EFTu-like_2"/>
</dbReference>
<sequence length="636" mass="70369">MENKHIIIGTSGHVDHGKTSLIKSLTGVDTDRLKEEQNRGITIQLGFTYFDLPNGEKAGIVDVPGHEKFVRNMLAGVGGLDVVLLVVAADEGVMPQTREHLDILRLLGVQKGIIVITKKDLVDDDLLELAKEDILDEVSGTFLEDAPVAEVSTHNQEGIEDLKKIITDTVQHVDKPKPKDFFRLPVDRSFSLKGIGTVVTGTLKDGVIKVGDVVEVFPSEATGKVRQIQVHKNSVEEAYLGQRVAVNLTGLEKEQVGLGSMLATQDYFSAKNKVNCKLKLLENSRKITTGTMVRLHVGTQESIGRLVLLDREELNPSDDAFCQIRLKEKVVAAKDDPFVIRAMSPVVTIGGGKILGATNKRVKRYDEDALLGLRIRDEKPLVEVVNQVVKEHGIDGITSLELARNLQQSNENISDKIHTLKEKGDVTIVNKDELAVISKTNLTKLSDGIVEFLKGYHQRNPFRWGVNKEELKNNLGLDLSSKRLSDLLEILVKTGVIQSDGLYVKLSEFEVTLTEKQKESIDKVEKLLNDAGFQPPAKSELPIEKNLLDYLYQANKIVSINESMVVGTEVLSAGTKRLVKLIKENPEGVTLAQCRDLFNTTRKYIVPLLEYLDGEGITKRVGDKRILGPKGKELIL</sequence>
<evidence type="ECO:0000256" key="5">
    <source>
        <dbReference type="ARBA" id="ARBA00022917"/>
    </source>
</evidence>
<dbReference type="InterPro" id="IPR036388">
    <property type="entry name" value="WH-like_DNA-bd_sf"/>
</dbReference>
<proteinExistence type="predicted"/>
<dbReference type="InterPro" id="IPR009000">
    <property type="entry name" value="Transl_B-barrel_sf"/>
</dbReference>
<dbReference type="InterPro" id="IPR000795">
    <property type="entry name" value="T_Tr_GTP-bd_dom"/>
</dbReference>
<evidence type="ECO:0000256" key="1">
    <source>
        <dbReference type="ARBA" id="ARBA00004496"/>
    </source>
</evidence>
<dbReference type="GO" id="GO:0003924">
    <property type="term" value="F:GTPase activity"/>
    <property type="evidence" value="ECO:0007669"/>
    <property type="project" value="InterPro"/>
</dbReference>
<dbReference type="InterPro" id="IPR027417">
    <property type="entry name" value="P-loop_NTPase"/>
</dbReference>
<dbReference type="SUPFAM" id="SSF46785">
    <property type="entry name" value="Winged helix' DNA-binding domain"/>
    <property type="match status" value="2"/>
</dbReference>
<dbReference type="PANTHER" id="PTHR43721:SF22">
    <property type="entry name" value="ELONGATION FACTOR TU, MITOCHONDRIAL"/>
    <property type="match status" value="1"/>
</dbReference>
<dbReference type="Pfam" id="PF00009">
    <property type="entry name" value="GTP_EFTU"/>
    <property type="match status" value="1"/>
</dbReference>
<keyword evidence="5" id="KW-0648">Protein biosynthesis</keyword>
<dbReference type="Pfam" id="PF09106">
    <property type="entry name" value="WHD_2nd_SelB"/>
    <property type="match status" value="1"/>
</dbReference>
<dbReference type="Pfam" id="PF25461">
    <property type="entry name" value="Beta-barrel_SelB"/>
    <property type="match status" value="1"/>
</dbReference>
<evidence type="ECO:0000256" key="6">
    <source>
        <dbReference type="ARBA" id="ARBA00023134"/>
    </source>
</evidence>
<dbReference type="NCBIfam" id="TIGR00475">
    <property type="entry name" value="selB"/>
    <property type="match status" value="1"/>
</dbReference>
<protein>
    <recommendedName>
        <fullName evidence="2">Selenocysteine-specific elongation factor</fullName>
    </recommendedName>
    <alternativeName>
        <fullName evidence="8">SelB translation factor</fullName>
    </alternativeName>
</protein>
<dbReference type="RefSeq" id="WP_353892996.1">
    <property type="nucleotide sequence ID" value="NZ_CP159485.1"/>
</dbReference>
<dbReference type="GO" id="GO:0003746">
    <property type="term" value="F:translation elongation factor activity"/>
    <property type="evidence" value="ECO:0007669"/>
    <property type="project" value="UniProtKB-KW"/>
</dbReference>
<evidence type="ECO:0000259" key="9">
    <source>
        <dbReference type="PROSITE" id="PS51722"/>
    </source>
</evidence>
<dbReference type="CDD" id="cd03696">
    <property type="entry name" value="SelB_II"/>
    <property type="match status" value="1"/>
</dbReference>
<keyword evidence="10" id="KW-0251">Elongation factor</keyword>
<dbReference type="Gene3D" id="1.10.10.10">
    <property type="entry name" value="Winged helix-like DNA-binding domain superfamily/Winged helix DNA-binding domain"/>
    <property type="match status" value="1"/>
</dbReference>
<evidence type="ECO:0000256" key="2">
    <source>
        <dbReference type="ARBA" id="ARBA00015953"/>
    </source>
</evidence>
<dbReference type="EMBL" id="CP159485">
    <property type="protein sequence ID" value="XCI28440.1"/>
    <property type="molecule type" value="Genomic_DNA"/>
</dbReference>
<dbReference type="Gene3D" id="1.10.10.2770">
    <property type="match status" value="1"/>
</dbReference>
<dbReference type="InterPro" id="IPR031157">
    <property type="entry name" value="G_TR_CS"/>
</dbReference>
<gene>
    <name evidence="10" type="primary">selB</name>
    <name evidence="10" type="ORF">PRVXH_002400</name>
</gene>
<keyword evidence="4" id="KW-0547">Nucleotide-binding</keyword>
<dbReference type="InterPro" id="IPR015191">
    <property type="entry name" value="SelB_WHD4"/>
</dbReference>
<evidence type="ECO:0000313" key="10">
    <source>
        <dbReference type="EMBL" id="XCI28440.1"/>
    </source>
</evidence>
<comment type="function">
    <text evidence="7">Translation factor necessary for the incorporation of selenocysteine into proteins. It probably replaces EF-Tu for the insertion of selenocysteine directed by the UGA codon. SelB binds GTP and GDP.</text>
</comment>
<dbReference type="InterPro" id="IPR057335">
    <property type="entry name" value="Beta-barrel_SelB"/>
</dbReference>
<dbReference type="GO" id="GO:0005525">
    <property type="term" value="F:GTP binding"/>
    <property type="evidence" value="ECO:0007669"/>
    <property type="project" value="UniProtKB-KW"/>
</dbReference>
<dbReference type="PROSITE" id="PS00301">
    <property type="entry name" value="G_TR_1"/>
    <property type="match status" value="1"/>
</dbReference>
<dbReference type="PROSITE" id="PS51722">
    <property type="entry name" value="G_TR_2"/>
    <property type="match status" value="1"/>
</dbReference>
<dbReference type="CDD" id="cd04171">
    <property type="entry name" value="SelB"/>
    <property type="match status" value="1"/>
</dbReference>
<organism evidence="10">
    <name type="scientific">Proteinivorax hydrogeniformans</name>
    <dbReference type="NCBI Taxonomy" id="1826727"/>
    <lineage>
        <taxon>Bacteria</taxon>
        <taxon>Bacillati</taxon>
        <taxon>Bacillota</taxon>
        <taxon>Clostridia</taxon>
        <taxon>Eubacteriales</taxon>
        <taxon>Proteinivoracaceae</taxon>
        <taxon>Proteinivorax</taxon>
    </lineage>
</organism>
<evidence type="ECO:0000256" key="4">
    <source>
        <dbReference type="ARBA" id="ARBA00022741"/>
    </source>
</evidence>
<reference evidence="10" key="1">
    <citation type="journal article" date="2018" name="Antonie Van Leeuwenhoek">
        <title>Proteinivorax hydrogeniformans sp. nov., an anaerobic, haloalkaliphilic bacterium fermenting proteinaceous compounds with high hydrogen production.</title>
        <authorList>
            <person name="Boltyanskaya Y."/>
            <person name="Detkova E."/>
            <person name="Pimenov N."/>
            <person name="Kevbrin V."/>
        </authorList>
    </citation>
    <scope>NUCLEOTIDE SEQUENCE</scope>
    <source>
        <strain evidence="10">Z-710</strain>
    </source>
</reference>
<name>A0AAU8HSX7_9FIRM</name>
<dbReference type="GO" id="GO:0003723">
    <property type="term" value="F:RNA binding"/>
    <property type="evidence" value="ECO:0007669"/>
    <property type="project" value="InterPro"/>
</dbReference>
<dbReference type="Gene3D" id="2.40.30.10">
    <property type="entry name" value="Translation factors"/>
    <property type="match status" value="1"/>
</dbReference>
<dbReference type="InterPro" id="IPR004535">
    <property type="entry name" value="Transl_elong_SelB"/>
</dbReference>
<keyword evidence="3" id="KW-0963">Cytoplasm</keyword>
<dbReference type="InterPro" id="IPR036390">
    <property type="entry name" value="WH_DNA-bd_sf"/>
</dbReference>
<dbReference type="NCBIfam" id="TIGR00231">
    <property type="entry name" value="small_GTP"/>
    <property type="match status" value="1"/>
</dbReference>
<dbReference type="InterPro" id="IPR050055">
    <property type="entry name" value="EF-Tu_GTPase"/>
</dbReference>
<dbReference type="AlphaFoldDB" id="A0AAU8HSX7"/>